<dbReference type="PANTHER" id="PTHR13533:SF1">
    <property type="entry name" value="N-ACETYLNEURAMINATE 9-O-ACETYLTRANSFERASE"/>
    <property type="match status" value="1"/>
</dbReference>
<dbReference type="AlphaFoldDB" id="A0A9P5XQX6"/>
<evidence type="ECO:0000256" key="5">
    <source>
        <dbReference type="ARBA" id="ARBA00022989"/>
    </source>
</evidence>
<keyword evidence="4 9" id="KW-0812">Transmembrane</keyword>
<feature type="transmembrane region" description="Helical" evidence="9">
    <location>
        <begin position="599"/>
        <end position="616"/>
    </location>
</feature>
<feature type="transmembrane region" description="Helical" evidence="9">
    <location>
        <begin position="372"/>
        <end position="388"/>
    </location>
</feature>
<dbReference type="OrthoDB" id="1932925at2759"/>
<reference evidence="11" key="1">
    <citation type="submission" date="2020-11" db="EMBL/GenBank/DDBJ databases">
        <authorList>
            <consortium name="DOE Joint Genome Institute"/>
            <person name="Ahrendt S."/>
            <person name="Riley R."/>
            <person name="Andreopoulos W."/>
            <person name="Labutti K."/>
            <person name="Pangilinan J."/>
            <person name="Ruiz-Duenas F.J."/>
            <person name="Barrasa J.M."/>
            <person name="Sanchez-Garcia M."/>
            <person name="Camarero S."/>
            <person name="Miyauchi S."/>
            <person name="Serrano A."/>
            <person name="Linde D."/>
            <person name="Babiker R."/>
            <person name="Drula E."/>
            <person name="Ayuso-Fernandez I."/>
            <person name="Pacheco R."/>
            <person name="Padilla G."/>
            <person name="Ferreira P."/>
            <person name="Barriuso J."/>
            <person name="Kellner H."/>
            <person name="Castanera R."/>
            <person name="Alfaro M."/>
            <person name="Ramirez L."/>
            <person name="Pisabarro A.G."/>
            <person name="Kuo A."/>
            <person name="Tritt A."/>
            <person name="Lipzen A."/>
            <person name="He G."/>
            <person name="Yan M."/>
            <person name="Ng V."/>
            <person name="Cullen D."/>
            <person name="Martin F."/>
            <person name="Rosso M.-N."/>
            <person name="Henrissat B."/>
            <person name="Hibbett D."/>
            <person name="Martinez A.T."/>
            <person name="Grigoriev I.V."/>
        </authorList>
    </citation>
    <scope>NUCLEOTIDE SEQUENCE</scope>
    <source>
        <strain evidence="11">MF-IS2</strain>
    </source>
</reference>
<feature type="compositionally biased region" description="Low complexity" evidence="8">
    <location>
        <begin position="775"/>
        <end position="784"/>
    </location>
</feature>
<feature type="transmembrane region" description="Helical" evidence="9">
    <location>
        <begin position="861"/>
        <end position="881"/>
    </location>
</feature>
<evidence type="ECO:0000259" key="10">
    <source>
        <dbReference type="Pfam" id="PF07779"/>
    </source>
</evidence>
<comment type="subcellular location">
    <subcellularLocation>
        <location evidence="1">Membrane</location>
        <topology evidence="1">Multi-pass membrane protein</topology>
    </subcellularLocation>
</comment>
<feature type="transmembrane region" description="Helical" evidence="9">
    <location>
        <begin position="689"/>
        <end position="708"/>
    </location>
</feature>
<gene>
    <name evidence="11" type="ORF">P691DRAFT_654929</name>
</gene>
<dbReference type="GO" id="GO:0005794">
    <property type="term" value="C:Golgi apparatus"/>
    <property type="evidence" value="ECO:0007669"/>
    <property type="project" value="UniProtKB-ARBA"/>
</dbReference>
<feature type="transmembrane region" description="Helical" evidence="9">
    <location>
        <begin position="403"/>
        <end position="421"/>
    </location>
</feature>
<feature type="transmembrane region" description="Helical" evidence="9">
    <location>
        <begin position="492"/>
        <end position="513"/>
    </location>
</feature>
<evidence type="ECO:0000256" key="6">
    <source>
        <dbReference type="ARBA" id="ARBA00023136"/>
    </source>
</evidence>
<accession>A0A9P5XQX6</accession>
<evidence type="ECO:0000256" key="2">
    <source>
        <dbReference type="ARBA" id="ARBA00010666"/>
    </source>
</evidence>
<evidence type="ECO:0000256" key="3">
    <source>
        <dbReference type="ARBA" id="ARBA00022679"/>
    </source>
</evidence>
<feature type="transmembrane region" description="Helical" evidence="9">
    <location>
        <begin position="547"/>
        <end position="565"/>
    </location>
</feature>
<evidence type="ECO:0000256" key="7">
    <source>
        <dbReference type="ARBA" id="ARBA00023180"/>
    </source>
</evidence>
<evidence type="ECO:0000256" key="4">
    <source>
        <dbReference type="ARBA" id="ARBA00022692"/>
    </source>
</evidence>
<feature type="transmembrane region" description="Helical" evidence="9">
    <location>
        <begin position="442"/>
        <end position="462"/>
    </location>
</feature>
<evidence type="ECO:0000256" key="8">
    <source>
        <dbReference type="SAM" id="MobiDB-lite"/>
    </source>
</evidence>
<dbReference type="GO" id="GO:0016020">
    <property type="term" value="C:membrane"/>
    <property type="evidence" value="ECO:0007669"/>
    <property type="project" value="UniProtKB-SubCell"/>
</dbReference>
<comment type="caution">
    <text evidence="11">The sequence shown here is derived from an EMBL/GenBank/DDBJ whole genome shotgun (WGS) entry which is preliminary data.</text>
</comment>
<evidence type="ECO:0000256" key="9">
    <source>
        <dbReference type="SAM" id="Phobius"/>
    </source>
</evidence>
<dbReference type="EMBL" id="MU151051">
    <property type="protein sequence ID" value="KAF9455114.1"/>
    <property type="molecule type" value="Genomic_DNA"/>
</dbReference>
<keyword evidence="7" id="KW-0325">Glycoprotein</keyword>
<dbReference type="Proteomes" id="UP000807342">
    <property type="component" value="Unassembled WGS sequence"/>
</dbReference>
<dbReference type="Pfam" id="PF07779">
    <property type="entry name" value="Cas1_AcylT"/>
    <property type="match status" value="1"/>
</dbReference>
<organism evidence="11 12">
    <name type="scientific">Macrolepiota fuliginosa MF-IS2</name>
    <dbReference type="NCBI Taxonomy" id="1400762"/>
    <lineage>
        <taxon>Eukaryota</taxon>
        <taxon>Fungi</taxon>
        <taxon>Dikarya</taxon>
        <taxon>Basidiomycota</taxon>
        <taxon>Agaricomycotina</taxon>
        <taxon>Agaricomycetes</taxon>
        <taxon>Agaricomycetidae</taxon>
        <taxon>Agaricales</taxon>
        <taxon>Agaricineae</taxon>
        <taxon>Agaricaceae</taxon>
        <taxon>Macrolepiota</taxon>
    </lineage>
</organism>
<feature type="transmembrane region" description="Helical" evidence="9">
    <location>
        <begin position="728"/>
        <end position="745"/>
    </location>
</feature>
<dbReference type="GO" id="GO:0005975">
    <property type="term" value="P:carbohydrate metabolic process"/>
    <property type="evidence" value="ECO:0007669"/>
    <property type="project" value="UniProtKB-ARBA"/>
</dbReference>
<proteinExistence type="inferred from homology"/>
<feature type="transmembrane region" description="Helical" evidence="9">
    <location>
        <begin position="519"/>
        <end position="540"/>
    </location>
</feature>
<feature type="domain" description="Cas1p 10 TM acyl transferase" evidence="10">
    <location>
        <begin position="317"/>
        <end position="760"/>
    </location>
</feature>
<feature type="region of interest" description="Disordered" evidence="8">
    <location>
        <begin position="775"/>
        <end position="795"/>
    </location>
</feature>
<protein>
    <submittedName>
        <fullName evidence="11">O-acetyltransferase</fullName>
    </submittedName>
</protein>
<keyword evidence="5 9" id="KW-1133">Transmembrane helix</keyword>
<feature type="transmembrane region" description="Helical" evidence="9">
    <location>
        <begin position="659"/>
        <end position="677"/>
    </location>
</feature>
<name>A0A9P5XQX6_9AGAR</name>
<sequence length="883" mass="100039">MSPLRPPSFVLNPSWPHYLGILALCLATVLGLLRSTLFDWLDPMHCHALLNTGTWLDGNWKNWQPEGCMLHTYNPGDSAKCLRSRDVVFVGDSITRKLFFQFANILDPELPLAPPNDNQKHSDHKLHSSEGTEISFLWDPFLNGTRTTDLLTNNPQDATVESKRPALLILGSGLWYLRYANASGGVTAWQANTAQRVSTITRQSIWPADLTVMLPVERVVPSKLTPDRVLTMHPSDIDAMNSDLYHRVYPGANGIDTAWIGGGKPVVSPIALPRVFNEMLDPSQTEDGLHFSDQVIKAQANVLLNLRCNDALPKVYPYSQTCCNRYPVPSPVHALVLLLVLLWGPYSWFRVRKSGTSFGIREITSSFLGENEIPALVLSAGAFFIYVADRTGLWLKEQKQFDFWGFTFLSVTCLAYGIFTLKRGDKDLGFMNRDQTDEWKGWMQLAILVYHYFGASKISGIYNPIRVLVASYLFMTGYGHTTFYLRKADFSFVRVAQIMVRLNLLTVLLAYTMNTDYMFYYFAPLVSMWYIIIYATLFLGSQYNERMVFLLGKIFLSASFTTLFFKAQWPLEILFALLKDIFNIQWSAREWTFRVTLDLWIVYVGMLAAIAVIKIREHRLTDHPKWHVAVKAAAVMSALVLAWFFAFELMQESKFTYNIWHPYISPLPVLGFVVLRNANATLRSTNSKVFMFVGKCSLELFIMQYHFWLAGDTKGVLLVIPGTQWRPINFVLTGFIFVYLCHRVANATGEVTKIMCQEPQSLPIVQVNGVSMTQASSQGGSAANGRGGGEAESIPLMPSDVESARKDMEGNPLPREPDTPIRPALGRRWVDRLADGPSPTNPRPTTRLSSMVSKVDWTWRLKGRTMIFLCCLWILNVLWTYPE</sequence>
<comment type="similarity">
    <text evidence="2">Belongs to the PC-esterase family. CASD1 subfamily.</text>
</comment>
<evidence type="ECO:0000256" key="1">
    <source>
        <dbReference type="ARBA" id="ARBA00004141"/>
    </source>
</evidence>
<keyword evidence="6 9" id="KW-0472">Membrane</keyword>
<dbReference type="InterPro" id="IPR012419">
    <property type="entry name" value="Cas1_AcylTrans_dom"/>
</dbReference>
<keyword evidence="12" id="KW-1185">Reference proteome</keyword>
<evidence type="ECO:0000313" key="12">
    <source>
        <dbReference type="Proteomes" id="UP000807342"/>
    </source>
</evidence>
<feature type="transmembrane region" description="Helical" evidence="9">
    <location>
        <begin position="628"/>
        <end position="647"/>
    </location>
</feature>
<dbReference type="GO" id="GO:0016740">
    <property type="term" value="F:transferase activity"/>
    <property type="evidence" value="ECO:0007669"/>
    <property type="project" value="UniProtKB-KW"/>
</dbReference>
<keyword evidence="3" id="KW-0808">Transferase</keyword>
<feature type="transmembrane region" description="Helical" evidence="9">
    <location>
        <begin position="332"/>
        <end position="351"/>
    </location>
</feature>
<dbReference type="PANTHER" id="PTHR13533">
    <property type="entry name" value="N-ACETYLNEURAMINATE 9-O-ACETYLTRANSFERASE"/>
    <property type="match status" value="1"/>
</dbReference>
<evidence type="ECO:0000313" key="11">
    <source>
        <dbReference type="EMBL" id="KAF9455114.1"/>
    </source>
</evidence>